<evidence type="ECO:0000259" key="9">
    <source>
        <dbReference type="PROSITE" id="PS50112"/>
    </source>
</evidence>
<dbReference type="PROSITE" id="PS50113">
    <property type="entry name" value="PAC"/>
    <property type="match status" value="1"/>
</dbReference>
<reference evidence="11" key="1">
    <citation type="journal article" date="2021" name="Microb. Physiol.">
        <title>Proteogenomic Insights into the Physiology of Marine, Sulfate-Reducing, Filamentous Desulfonema limicola and Desulfonema magnum.</title>
        <authorList>
            <person name="Schnaars V."/>
            <person name="Wohlbrand L."/>
            <person name="Scheve S."/>
            <person name="Hinrichs C."/>
            <person name="Reinhardt R."/>
            <person name="Rabus R."/>
        </authorList>
    </citation>
    <scope>NUCLEOTIDE SEQUENCE</scope>
    <source>
        <strain evidence="11">4be13</strain>
    </source>
</reference>
<dbReference type="InterPro" id="IPR000700">
    <property type="entry name" value="PAS-assoc_C"/>
</dbReference>
<keyword evidence="5 11" id="KW-0418">Kinase</keyword>
<organism evidence="11 12">
    <name type="scientific">Desulfonema magnum</name>
    <dbReference type="NCBI Taxonomy" id="45655"/>
    <lineage>
        <taxon>Bacteria</taxon>
        <taxon>Pseudomonadati</taxon>
        <taxon>Thermodesulfobacteriota</taxon>
        <taxon>Desulfobacteria</taxon>
        <taxon>Desulfobacterales</taxon>
        <taxon>Desulfococcaceae</taxon>
        <taxon>Desulfonema</taxon>
    </lineage>
</organism>
<dbReference type="InterPro" id="IPR011006">
    <property type="entry name" value="CheY-like_superfamily"/>
</dbReference>
<evidence type="ECO:0000256" key="5">
    <source>
        <dbReference type="ARBA" id="ARBA00022777"/>
    </source>
</evidence>
<dbReference type="Pfam" id="PF00072">
    <property type="entry name" value="Response_reg"/>
    <property type="match status" value="2"/>
</dbReference>
<feature type="modified residue" description="4-aspartylphosphate" evidence="6">
    <location>
        <position position="54"/>
    </location>
</feature>
<dbReference type="Gene3D" id="3.40.50.2300">
    <property type="match status" value="2"/>
</dbReference>
<dbReference type="SUPFAM" id="SSF47384">
    <property type="entry name" value="Homodimeric domain of signal transducing histidine kinase"/>
    <property type="match status" value="1"/>
</dbReference>
<evidence type="ECO:0000256" key="6">
    <source>
        <dbReference type="PROSITE-ProRule" id="PRU00169"/>
    </source>
</evidence>
<dbReference type="SUPFAM" id="SSF52172">
    <property type="entry name" value="CheY-like"/>
    <property type="match status" value="2"/>
</dbReference>
<evidence type="ECO:0000259" key="8">
    <source>
        <dbReference type="PROSITE" id="PS50110"/>
    </source>
</evidence>
<evidence type="ECO:0000256" key="4">
    <source>
        <dbReference type="ARBA" id="ARBA00022679"/>
    </source>
</evidence>
<sequence>MDKQHLLIIDDNSGIRETLSLILKAKGYAPISVSNGKEAIEMVSDRFFHLALIDLMLPDMSGTEVLEEIRTLSPETEAVIITGHASVDTAVQTMHKGAFSYVTKPIDMDYLLAIIARAMEKQKLQREHNNALAALRESEERYRQFFEDNLSGAYISDPEGHLIACNPAFVNIFGFSSVDEAMNTNTESLYADPSELTVFLDQLRKEKKLEHFELKMRRTDGTPVHIVTNTVGVFNEQAELKEIKGYLMDVTNRKHLEMQLRQSKKMEAIGTLAGGIAHDFNNILFPVIGYTDMAMGSLPEDSPVRSDLEEVYKGANRAKELVKQILTLTRWTEYKKTSVKIQPVIKEAMRLLRSSLPSTIEIRQNISKECGYVFADSTQIHQVIMNLCTNAYHAMREKYGVLEVSLEEKQISSQDIALKDDLASGSYLKLTVKDSGQGMSPEVMERIFDPYFTTKDTGKGTGIGLSVVHGIVKSHKGHITVHSEPGKGSVFHVYLPCTHSETRTSETTSDESVISTGHEHILLVDDEDKIVQMEKRMLEQLGYHVTTFTDSRDALEAFGEQPEKFDLVITDMTMPYMTGAELSRKMMRIRPDIPIILCTGFSEMITKEKARDMGIREFITKPARRNQIANTIRRALGN</sequence>
<dbReference type="PROSITE" id="PS50109">
    <property type="entry name" value="HIS_KIN"/>
    <property type="match status" value="1"/>
</dbReference>
<dbReference type="Gene3D" id="3.30.450.20">
    <property type="entry name" value="PAS domain"/>
    <property type="match status" value="1"/>
</dbReference>
<dbReference type="InterPro" id="IPR003594">
    <property type="entry name" value="HATPase_dom"/>
</dbReference>
<dbReference type="InterPro" id="IPR036890">
    <property type="entry name" value="HATPase_C_sf"/>
</dbReference>
<evidence type="ECO:0000256" key="2">
    <source>
        <dbReference type="ARBA" id="ARBA00012438"/>
    </source>
</evidence>
<feature type="modified residue" description="4-aspartylphosphate" evidence="6">
    <location>
        <position position="571"/>
    </location>
</feature>
<dbReference type="SMART" id="SM00388">
    <property type="entry name" value="HisKA"/>
    <property type="match status" value="1"/>
</dbReference>
<dbReference type="Pfam" id="PF13426">
    <property type="entry name" value="PAS_9"/>
    <property type="match status" value="1"/>
</dbReference>
<dbReference type="InterPro" id="IPR036097">
    <property type="entry name" value="HisK_dim/P_sf"/>
</dbReference>
<proteinExistence type="predicted"/>
<feature type="domain" description="PAS" evidence="9">
    <location>
        <begin position="138"/>
        <end position="176"/>
    </location>
</feature>
<protein>
    <recommendedName>
        <fullName evidence="2">histidine kinase</fullName>
        <ecNumber evidence="2">2.7.13.3</ecNumber>
    </recommendedName>
</protein>
<evidence type="ECO:0000313" key="11">
    <source>
        <dbReference type="EMBL" id="QTA86637.1"/>
    </source>
</evidence>
<dbReference type="NCBIfam" id="TIGR00229">
    <property type="entry name" value="sensory_box"/>
    <property type="match status" value="1"/>
</dbReference>
<dbReference type="PROSITE" id="PS50112">
    <property type="entry name" value="PAS"/>
    <property type="match status" value="1"/>
</dbReference>
<dbReference type="GO" id="GO:0000155">
    <property type="term" value="F:phosphorelay sensor kinase activity"/>
    <property type="evidence" value="ECO:0007669"/>
    <property type="project" value="InterPro"/>
</dbReference>
<keyword evidence="12" id="KW-1185">Reference proteome</keyword>
<dbReference type="InterPro" id="IPR003661">
    <property type="entry name" value="HisK_dim/P_dom"/>
</dbReference>
<dbReference type="Gene3D" id="1.10.287.130">
    <property type="match status" value="1"/>
</dbReference>
<feature type="domain" description="Response regulatory" evidence="8">
    <location>
        <begin position="5"/>
        <end position="119"/>
    </location>
</feature>
<evidence type="ECO:0000259" key="10">
    <source>
        <dbReference type="PROSITE" id="PS50113"/>
    </source>
</evidence>
<accession>A0A975GMB6</accession>
<dbReference type="GO" id="GO:0005886">
    <property type="term" value="C:plasma membrane"/>
    <property type="evidence" value="ECO:0007669"/>
    <property type="project" value="TreeGrafter"/>
</dbReference>
<dbReference type="PANTHER" id="PTHR43047">
    <property type="entry name" value="TWO-COMPONENT HISTIDINE PROTEIN KINASE"/>
    <property type="match status" value="1"/>
</dbReference>
<name>A0A975GMB6_9BACT</name>
<dbReference type="InterPro" id="IPR035965">
    <property type="entry name" value="PAS-like_dom_sf"/>
</dbReference>
<gene>
    <name evidence="11" type="ORF">dnm_026610</name>
</gene>
<dbReference type="GO" id="GO:0009927">
    <property type="term" value="F:histidine phosphotransfer kinase activity"/>
    <property type="evidence" value="ECO:0007669"/>
    <property type="project" value="TreeGrafter"/>
</dbReference>
<keyword evidence="3 6" id="KW-0597">Phosphoprotein</keyword>
<dbReference type="KEGG" id="dmm:dnm_026610"/>
<evidence type="ECO:0000256" key="1">
    <source>
        <dbReference type="ARBA" id="ARBA00000085"/>
    </source>
</evidence>
<dbReference type="InterPro" id="IPR000014">
    <property type="entry name" value="PAS"/>
</dbReference>
<comment type="catalytic activity">
    <reaction evidence="1">
        <text>ATP + protein L-histidine = ADP + protein N-phospho-L-histidine.</text>
        <dbReference type="EC" id="2.7.13.3"/>
    </reaction>
</comment>
<dbReference type="RefSeq" id="WP_207682190.1">
    <property type="nucleotide sequence ID" value="NZ_CP061800.1"/>
</dbReference>
<evidence type="ECO:0000256" key="3">
    <source>
        <dbReference type="ARBA" id="ARBA00022553"/>
    </source>
</evidence>
<feature type="domain" description="PAC" evidence="10">
    <location>
        <begin position="210"/>
        <end position="262"/>
    </location>
</feature>
<dbReference type="PANTHER" id="PTHR43047:SF72">
    <property type="entry name" value="OSMOSENSING HISTIDINE PROTEIN KINASE SLN1"/>
    <property type="match status" value="1"/>
</dbReference>
<feature type="domain" description="Response regulatory" evidence="8">
    <location>
        <begin position="520"/>
        <end position="636"/>
    </location>
</feature>
<dbReference type="Proteomes" id="UP000663722">
    <property type="component" value="Chromosome"/>
</dbReference>
<dbReference type="EC" id="2.7.13.3" evidence="2"/>
<dbReference type="SMART" id="SM00448">
    <property type="entry name" value="REC"/>
    <property type="match status" value="2"/>
</dbReference>
<evidence type="ECO:0000259" key="7">
    <source>
        <dbReference type="PROSITE" id="PS50109"/>
    </source>
</evidence>
<dbReference type="InterPro" id="IPR004358">
    <property type="entry name" value="Sig_transdc_His_kin-like_C"/>
</dbReference>
<dbReference type="SUPFAM" id="SSF55785">
    <property type="entry name" value="PYP-like sensor domain (PAS domain)"/>
    <property type="match status" value="1"/>
</dbReference>
<dbReference type="SUPFAM" id="SSF55874">
    <property type="entry name" value="ATPase domain of HSP90 chaperone/DNA topoisomerase II/histidine kinase"/>
    <property type="match status" value="1"/>
</dbReference>
<dbReference type="CDD" id="cd00130">
    <property type="entry name" value="PAS"/>
    <property type="match status" value="1"/>
</dbReference>
<dbReference type="InterPro" id="IPR001789">
    <property type="entry name" value="Sig_transdc_resp-reg_receiver"/>
</dbReference>
<dbReference type="PRINTS" id="PR00344">
    <property type="entry name" value="BCTRLSENSOR"/>
</dbReference>
<dbReference type="EMBL" id="CP061800">
    <property type="protein sequence ID" value="QTA86637.1"/>
    <property type="molecule type" value="Genomic_DNA"/>
</dbReference>
<keyword evidence="4" id="KW-0808">Transferase</keyword>
<evidence type="ECO:0000313" key="12">
    <source>
        <dbReference type="Proteomes" id="UP000663722"/>
    </source>
</evidence>
<dbReference type="SMART" id="SM00387">
    <property type="entry name" value="HATPase_c"/>
    <property type="match status" value="1"/>
</dbReference>
<dbReference type="CDD" id="cd17546">
    <property type="entry name" value="REC_hyHK_CKI1_RcsC-like"/>
    <property type="match status" value="1"/>
</dbReference>
<dbReference type="Gene3D" id="3.30.565.10">
    <property type="entry name" value="Histidine kinase-like ATPase, C-terminal domain"/>
    <property type="match status" value="1"/>
</dbReference>
<feature type="domain" description="Histidine kinase" evidence="7">
    <location>
        <begin position="275"/>
        <end position="499"/>
    </location>
</feature>
<dbReference type="AlphaFoldDB" id="A0A975GMB6"/>
<dbReference type="Pfam" id="PF02518">
    <property type="entry name" value="HATPase_c"/>
    <property type="match status" value="1"/>
</dbReference>
<dbReference type="InterPro" id="IPR005467">
    <property type="entry name" value="His_kinase_dom"/>
</dbReference>
<dbReference type="PROSITE" id="PS50110">
    <property type="entry name" value="RESPONSE_REGULATORY"/>
    <property type="match status" value="2"/>
</dbReference>